<gene>
    <name evidence="10" type="ORF">ABEU20_001612</name>
</gene>
<dbReference type="GO" id="GO:0046316">
    <property type="term" value="F:gluconokinase activity"/>
    <property type="evidence" value="ECO:0007669"/>
    <property type="project" value="UniProtKB-EC"/>
</dbReference>
<evidence type="ECO:0000256" key="6">
    <source>
        <dbReference type="ARBA" id="ARBA00022777"/>
    </source>
</evidence>
<comment type="catalytic activity">
    <reaction evidence="8 9">
        <text>D-gluconate + ATP = 6-phospho-D-gluconate + ADP + H(+)</text>
        <dbReference type="Rhea" id="RHEA:19433"/>
        <dbReference type="ChEBI" id="CHEBI:15378"/>
        <dbReference type="ChEBI" id="CHEBI:18391"/>
        <dbReference type="ChEBI" id="CHEBI:30616"/>
        <dbReference type="ChEBI" id="CHEBI:58759"/>
        <dbReference type="ChEBI" id="CHEBI:456216"/>
        <dbReference type="EC" id="2.7.1.12"/>
    </reaction>
</comment>
<dbReference type="PANTHER" id="PTHR43442:SF3">
    <property type="entry name" value="GLUCONOKINASE-RELATED"/>
    <property type="match status" value="1"/>
</dbReference>
<dbReference type="EMBL" id="JBDLNV010000002">
    <property type="protein sequence ID" value="MFM1723051.1"/>
    <property type="molecule type" value="Genomic_DNA"/>
</dbReference>
<comment type="caution">
    <text evidence="10">The sequence shown here is derived from an EMBL/GenBank/DDBJ whole genome shotgun (WGS) entry which is preliminary data.</text>
</comment>
<evidence type="ECO:0000313" key="10">
    <source>
        <dbReference type="EMBL" id="MFM1723051.1"/>
    </source>
</evidence>
<dbReference type="SUPFAM" id="SSF52540">
    <property type="entry name" value="P-loop containing nucleoside triphosphate hydrolases"/>
    <property type="match status" value="1"/>
</dbReference>
<keyword evidence="5 9" id="KW-0547">Nucleotide-binding</keyword>
<sequence>MMSTAGERQCVVVMGVSGVGKTAVARRVAERLDLPWIDADDLHPPGNVAKMARGTPLDDADRQPWLEAVGAWLREHSGAGSGGVVACLALTRNYRDVLRRSAIGVVFVHLTAEPVVIAHRIAQRTGHFMPASLLKSQLALLEPLGPDEMGARVDAGRDLAEVVDAAVRLLRGVGRGEWDS</sequence>
<dbReference type="CDD" id="cd02021">
    <property type="entry name" value="GntK"/>
    <property type="match status" value="1"/>
</dbReference>
<keyword evidence="7 9" id="KW-0067">ATP-binding</keyword>
<dbReference type="InterPro" id="IPR027417">
    <property type="entry name" value="P-loop_NTPase"/>
</dbReference>
<keyword evidence="6 9" id="KW-0418">Kinase</keyword>
<name>A0ABW9FC00_9NOCA</name>
<evidence type="ECO:0000256" key="2">
    <source>
        <dbReference type="ARBA" id="ARBA00008420"/>
    </source>
</evidence>
<evidence type="ECO:0000256" key="9">
    <source>
        <dbReference type="RuleBase" id="RU363066"/>
    </source>
</evidence>
<comment type="pathway">
    <text evidence="1">Carbohydrate acid metabolism.</text>
</comment>
<dbReference type="Proteomes" id="UP001629745">
    <property type="component" value="Unassembled WGS sequence"/>
</dbReference>
<dbReference type="PANTHER" id="PTHR43442">
    <property type="entry name" value="GLUCONOKINASE-RELATED"/>
    <property type="match status" value="1"/>
</dbReference>
<evidence type="ECO:0000256" key="7">
    <source>
        <dbReference type="ARBA" id="ARBA00022840"/>
    </source>
</evidence>
<dbReference type="NCBIfam" id="TIGR01313">
    <property type="entry name" value="therm_gnt_kin"/>
    <property type="match status" value="1"/>
</dbReference>
<evidence type="ECO:0000256" key="5">
    <source>
        <dbReference type="ARBA" id="ARBA00022741"/>
    </source>
</evidence>
<evidence type="ECO:0000256" key="8">
    <source>
        <dbReference type="ARBA" id="ARBA00048090"/>
    </source>
</evidence>
<protein>
    <recommendedName>
        <fullName evidence="3 9">Gluconokinase</fullName>
        <ecNumber evidence="3 9">2.7.1.12</ecNumber>
    </recommendedName>
</protein>
<accession>A0ABW9FC00</accession>
<dbReference type="EC" id="2.7.1.12" evidence="3 9"/>
<evidence type="ECO:0000256" key="1">
    <source>
        <dbReference type="ARBA" id="ARBA00004761"/>
    </source>
</evidence>
<dbReference type="Gene3D" id="3.40.50.300">
    <property type="entry name" value="P-loop containing nucleotide triphosphate hydrolases"/>
    <property type="match status" value="1"/>
</dbReference>
<keyword evidence="11" id="KW-1185">Reference proteome</keyword>
<proteinExistence type="inferred from homology"/>
<dbReference type="InterPro" id="IPR006001">
    <property type="entry name" value="Therm_gnt_kin"/>
</dbReference>
<evidence type="ECO:0000313" key="11">
    <source>
        <dbReference type="Proteomes" id="UP001629745"/>
    </source>
</evidence>
<organism evidence="10 11">
    <name type="scientific">Rhodococcus parequi</name>
    <dbReference type="NCBI Taxonomy" id="3137122"/>
    <lineage>
        <taxon>Bacteria</taxon>
        <taxon>Bacillati</taxon>
        <taxon>Actinomycetota</taxon>
        <taxon>Actinomycetes</taxon>
        <taxon>Mycobacteriales</taxon>
        <taxon>Nocardiaceae</taxon>
        <taxon>Rhodococcus</taxon>
    </lineage>
</organism>
<comment type="similarity">
    <text evidence="2 9">Belongs to the gluconokinase GntK/GntV family.</text>
</comment>
<reference evidence="10 11" key="1">
    <citation type="submission" date="2023-11" db="EMBL/GenBank/DDBJ databases">
        <authorList>
            <person name="Val-Calvo J."/>
            <person name="Scortti M."/>
            <person name="Vazquez-Boland J."/>
        </authorList>
    </citation>
    <scope>NUCLEOTIDE SEQUENCE [LARGE SCALE GENOMIC DNA]</scope>
    <source>
        <strain evidence="10 11">PAM 2766</strain>
    </source>
</reference>
<evidence type="ECO:0000256" key="4">
    <source>
        <dbReference type="ARBA" id="ARBA00022679"/>
    </source>
</evidence>
<keyword evidence="4 9" id="KW-0808">Transferase</keyword>
<evidence type="ECO:0000256" key="3">
    <source>
        <dbReference type="ARBA" id="ARBA00012054"/>
    </source>
</evidence>
<dbReference type="Pfam" id="PF13671">
    <property type="entry name" value="AAA_33"/>
    <property type="match status" value="1"/>
</dbReference>